<feature type="signal peptide" evidence="7">
    <location>
        <begin position="1"/>
        <end position="18"/>
    </location>
</feature>
<dbReference type="SUPFAM" id="SSF48647">
    <property type="entry name" value="Fungal elicitin"/>
    <property type="match status" value="1"/>
</dbReference>
<keyword evidence="5 6" id="KW-1015">Disulfide bond</keyword>
<comment type="subcellular location">
    <subcellularLocation>
        <location evidence="1 6">Secreted</location>
    </subcellularLocation>
</comment>
<dbReference type="InterPro" id="IPR036470">
    <property type="entry name" value="Elicitin_sf"/>
</dbReference>
<evidence type="ECO:0000256" key="2">
    <source>
        <dbReference type="ARBA" id="ARBA00009544"/>
    </source>
</evidence>
<evidence type="ECO:0000256" key="6">
    <source>
        <dbReference type="RuleBase" id="RU368111"/>
    </source>
</evidence>
<evidence type="ECO:0000256" key="5">
    <source>
        <dbReference type="ARBA" id="ARBA00023157"/>
    </source>
</evidence>
<dbReference type="Pfam" id="PF00964">
    <property type="entry name" value="Elicitin"/>
    <property type="match status" value="1"/>
</dbReference>
<comment type="similarity">
    <text evidence="2 6">Belongs to the elicitin family.</text>
</comment>
<dbReference type="OrthoDB" id="128397at2759"/>
<keyword evidence="3 6" id="KW-0964">Secreted</keyword>
<dbReference type="GO" id="GO:0052040">
    <property type="term" value="P:symbiont-mediated perturbation of host programmed cell death"/>
    <property type="evidence" value="ECO:0007669"/>
    <property type="project" value="UniProtKB-UniRule"/>
</dbReference>
<evidence type="ECO:0000256" key="1">
    <source>
        <dbReference type="ARBA" id="ARBA00004613"/>
    </source>
</evidence>
<name>A0A080ZVQ1_PHYNI</name>
<dbReference type="Proteomes" id="UP000028582">
    <property type="component" value="Unassembled WGS sequence"/>
</dbReference>
<dbReference type="GO" id="GO:0005576">
    <property type="term" value="C:extracellular region"/>
    <property type="evidence" value="ECO:0007669"/>
    <property type="project" value="UniProtKB-SubCell"/>
</dbReference>
<feature type="chain" id="PRO_5001753722" description="Elicitin" evidence="7">
    <location>
        <begin position="19"/>
        <end position="124"/>
    </location>
</feature>
<organism evidence="8 9">
    <name type="scientific">Phytophthora nicotianae P1976</name>
    <dbReference type="NCBI Taxonomy" id="1317066"/>
    <lineage>
        <taxon>Eukaryota</taxon>
        <taxon>Sar</taxon>
        <taxon>Stramenopiles</taxon>
        <taxon>Oomycota</taxon>
        <taxon>Peronosporomycetes</taxon>
        <taxon>Peronosporales</taxon>
        <taxon>Peronosporaceae</taxon>
        <taxon>Phytophthora</taxon>
    </lineage>
</organism>
<accession>A0A080ZVQ1</accession>
<evidence type="ECO:0000256" key="3">
    <source>
        <dbReference type="ARBA" id="ARBA00022525"/>
    </source>
</evidence>
<evidence type="ECO:0000256" key="7">
    <source>
        <dbReference type="SAM" id="SignalP"/>
    </source>
</evidence>
<keyword evidence="4 6" id="KW-0928">Hypersensitive response elicitation</keyword>
<comment type="caution">
    <text evidence="8">The sequence shown here is derived from an EMBL/GenBank/DDBJ whole genome shotgun (WGS) entry which is preliminary data.</text>
</comment>
<gene>
    <name evidence="8" type="ORF">F444_12830</name>
</gene>
<reference evidence="8 9" key="1">
    <citation type="submission" date="2013-11" db="EMBL/GenBank/DDBJ databases">
        <title>The Genome Sequence of Phytophthora parasitica P1976.</title>
        <authorList>
            <consortium name="The Broad Institute Genomics Platform"/>
            <person name="Russ C."/>
            <person name="Tyler B."/>
            <person name="Panabieres F."/>
            <person name="Shan W."/>
            <person name="Tripathy S."/>
            <person name="Grunwald N."/>
            <person name="Machado M."/>
            <person name="Johnson C.S."/>
            <person name="Walker B."/>
            <person name="Young S."/>
            <person name="Zeng Q."/>
            <person name="Gargeya S."/>
            <person name="Fitzgerald M."/>
            <person name="Haas B."/>
            <person name="Abouelleil A."/>
            <person name="Allen A.W."/>
            <person name="Alvarado L."/>
            <person name="Arachchi H.M."/>
            <person name="Berlin A.M."/>
            <person name="Chapman S.B."/>
            <person name="Gainer-Dewar J."/>
            <person name="Goldberg J."/>
            <person name="Griggs A."/>
            <person name="Gujja S."/>
            <person name="Hansen M."/>
            <person name="Howarth C."/>
            <person name="Imamovic A."/>
            <person name="Ireland A."/>
            <person name="Larimer J."/>
            <person name="McCowan C."/>
            <person name="Murphy C."/>
            <person name="Pearson M."/>
            <person name="Poon T.W."/>
            <person name="Priest M."/>
            <person name="Roberts A."/>
            <person name="Saif S."/>
            <person name="Shea T."/>
            <person name="Sisk P."/>
            <person name="Sykes S."/>
            <person name="Wortman J."/>
            <person name="Nusbaum C."/>
            <person name="Birren B."/>
        </authorList>
    </citation>
    <scope>NUCLEOTIDE SEQUENCE [LARGE SCALE GENOMIC DNA]</scope>
    <source>
        <strain evidence="8 9">P1976</strain>
    </source>
</reference>
<dbReference type="InterPro" id="IPR002200">
    <property type="entry name" value="Elicitin"/>
</dbReference>
<evidence type="ECO:0000313" key="9">
    <source>
        <dbReference type="Proteomes" id="UP000028582"/>
    </source>
</evidence>
<evidence type="ECO:0000313" key="8">
    <source>
        <dbReference type="EMBL" id="ETO70712.1"/>
    </source>
</evidence>
<evidence type="ECO:0000256" key="4">
    <source>
        <dbReference type="ARBA" id="ARBA00022978"/>
    </source>
</evidence>
<comment type="function">
    <text evidence="6">Induces local and distal defense responses (incompatible hypersensitive reaction) in plants from the solanaceae and cruciferae families. Elicits leaf necrosis and causes the accumulation of pathogenesis-related proteins. Might interact with the lipidic molecules of the plasma membrane.</text>
</comment>
<dbReference type="AlphaFoldDB" id="A0A080ZVQ1"/>
<dbReference type="EMBL" id="ANJA01002280">
    <property type="protein sequence ID" value="ETO70712.1"/>
    <property type="molecule type" value="Genomic_DNA"/>
</dbReference>
<keyword evidence="7" id="KW-0732">Signal</keyword>
<dbReference type="SMART" id="SM01187">
    <property type="entry name" value="Elicitin"/>
    <property type="match status" value="1"/>
</dbReference>
<dbReference type="Gene3D" id="1.10.239.10">
    <property type="entry name" value="Elicitin domain"/>
    <property type="match status" value="1"/>
</dbReference>
<protein>
    <recommendedName>
        <fullName evidence="6">Elicitin</fullName>
    </recommendedName>
</protein>
<sequence>MSILGLLAFLVNVLPSVATSSALCNNSELAATLQPLRANVNYSTCQVDANAAAICASSACKSLMAPFATFNLPPCQVSFKGVNFNTFALRDIHISDCEFPTQSQISTGAMMRTILRLLSLEDTT</sequence>
<proteinExistence type="inferred from homology"/>